<comment type="caution">
    <text evidence="2">The sequence shown here is derived from an EMBL/GenBank/DDBJ whole genome shotgun (WGS) entry which is preliminary data.</text>
</comment>
<dbReference type="Pfam" id="PF12697">
    <property type="entry name" value="Abhydrolase_6"/>
    <property type="match status" value="1"/>
</dbReference>
<dbReference type="InterPro" id="IPR029058">
    <property type="entry name" value="AB_hydrolase_fold"/>
</dbReference>
<dbReference type="RefSeq" id="WP_380798556.1">
    <property type="nucleotide sequence ID" value="NZ_JBHRVU010000005.1"/>
</dbReference>
<reference evidence="3" key="1">
    <citation type="journal article" date="2019" name="Int. J. Syst. Evol. Microbiol.">
        <title>The Global Catalogue of Microorganisms (GCM) 10K type strain sequencing project: providing services to taxonomists for standard genome sequencing and annotation.</title>
        <authorList>
            <consortium name="The Broad Institute Genomics Platform"/>
            <consortium name="The Broad Institute Genome Sequencing Center for Infectious Disease"/>
            <person name="Wu L."/>
            <person name="Ma J."/>
        </authorList>
    </citation>
    <scope>NUCLEOTIDE SEQUENCE [LARGE SCALE GENOMIC DNA]</scope>
    <source>
        <strain evidence="3">CCM 7491</strain>
    </source>
</reference>
<evidence type="ECO:0000259" key="1">
    <source>
        <dbReference type="Pfam" id="PF12697"/>
    </source>
</evidence>
<gene>
    <name evidence="2" type="ORF">ACFOKF_21315</name>
</gene>
<evidence type="ECO:0000313" key="3">
    <source>
        <dbReference type="Proteomes" id="UP001595681"/>
    </source>
</evidence>
<protein>
    <submittedName>
        <fullName evidence="2">Alpha/beta fold hydrolase</fullName>
    </submittedName>
</protein>
<dbReference type="Gene3D" id="3.40.50.1820">
    <property type="entry name" value="alpha/beta hydrolase"/>
    <property type="match status" value="1"/>
</dbReference>
<keyword evidence="2" id="KW-0378">Hydrolase</keyword>
<name>A0ABV7NMZ2_9SPHN</name>
<dbReference type="Proteomes" id="UP001595681">
    <property type="component" value="Unassembled WGS sequence"/>
</dbReference>
<keyword evidence="3" id="KW-1185">Reference proteome</keyword>
<proteinExistence type="predicted"/>
<dbReference type="InterPro" id="IPR000073">
    <property type="entry name" value="AB_hydrolase_1"/>
</dbReference>
<evidence type="ECO:0000313" key="2">
    <source>
        <dbReference type="EMBL" id="MFC3443702.1"/>
    </source>
</evidence>
<dbReference type="SUPFAM" id="SSF53474">
    <property type="entry name" value="alpha/beta-Hydrolases"/>
    <property type="match status" value="1"/>
</dbReference>
<organism evidence="2 3">
    <name type="scientific">Sphingobium rhizovicinum</name>
    <dbReference type="NCBI Taxonomy" id="432308"/>
    <lineage>
        <taxon>Bacteria</taxon>
        <taxon>Pseudomonadati</taxon>
        <taxon>Pseudomonadota</taxon>
        <taxon>Alphaproteobacteria</taxon>
        <taxon>Sphingomonadales</taxon>
        <taxon>Sphingomonadaceae</taxon>
        <taxon>Sphingobium</taxon>
    </lineage>
</organism>
<accession>A0ABV7NMZ2</accession>
<dbReference type="GO" id="GO:0016787">
    <property type="term" value="F:hydrolase activity"/>
    <property type="evidence" value="ECO:0007669"/>
    <property type="project" value="UniProtKB-KW"/>
</dbReference>
<dbReference type="PANTHER" id="PTHR43798">
    <property type="entry name" value="MONOACYLGLYCEROL LIPASE"/>
    <property type="match status" value="1"/>
</dbReference>
<feature type="domain" description="AB hydrolase-1" evidence="1">
    <location>
        <begin position="35"/>
        <end position="267"/>
    </location>
</feature>
<sequence>MTAATPALPATPRRAYVDGPWGQIHYRRMGSGRPVLLLHQAGMDGRQFDAVHPLLAARGHDVVAIDMPGFGGSDCPPFPPRVEDLATGVLAALDALGLNSVSIIGHHTGSMVGTEVALSGAVAVDRLILNGPMPLTDAERDAFFTEKLPREKQWLPQPGAGHFVAFAQVRERLVAGTLPIERVNSFLLQALGAQAPFWYGHNAGFGYRHEDSLPRLECPTLILTNTGDQIYDHARRAHALRPDMAFVALEGGGVDIVDQQPEAWVAAVAAFLA</sequence>
<dbReference type="InterPro" id="IPR050266">
    <property type="entry name" value="AB_hydrolase_sf"/>
</dbReference>
<dbReference type="EMBL" id="JBHRVU010000005">
    <property type="protein sequence ID" value="MFC3443702.1"/>
    <property type="molecule type" value="Genomic_DNA"/>
</dbReference>